<evidence type="ECO:0000313" key="1">
    <source>
        <dbReference type="EMBL" id="JAH89661.1"/>
    </source>
</evidence>
<reference evidence="1" key="2">
    <citation type="journal article" date="2015" name="Fish Shellfish Immunol.">
        <title>Early steps in the European eel (Anguilla anguilla)-Vibrio vulnificus interaction in the gills: Role of the RtxA13 toxin.</title>
        <authorList>
            <person name="Callol A."/>
            <person name="Pajuelo D."/>
            <person name="Ebbesson L."/>
            <person name="Teles M."/>
            <person name="MacKenzie S."/>
            <person name="Amaro C."/>
        </authorList>
    </citation>
    <scope>NUCLEOTIDE SEQUENCE</scope>
</reference>
<proteinExistence type="predicted"/>
<dbReference type="AlphaFoldDB" id="A0A0E9WH77"/>
<dbReference type="EMBL" id="GBXM01018916">
    <property type="protein sequence ID" value="JAH89661.1"/>
    <property type="molecule type" value="Transcribed_RNA"/>
</dbReference>
<protein>
    <submittedName>
        <fullName evidence="1">Uncharacterized protein</fullName>
    </submittedName>
</protein>
<sequence length="75" mass="8635">MFFVEMLFTLIVENASLTRDMCLYFLWVGVFGSQHYSHVVGREGRGGRYIFPSVPIEPGCVFIFPPHGFWAKTMN</sequence>
<accession>A0A0E9WH77</accession>
<name>A0A0E9WH77_ANGAN</name>
<organism evidence="1">
    <name type="scientific">Anguilla anguilla</name>
    <name type="common">European freshwater eel</name>
    <name type="synonym">Muraena anguilla</name>
    <dbReference type="NCBI Taxonomy" id="7936"/>
    <lineage>
        <taxon>Eukaryota</taxon>
        <taxon>Metazoa</taxon>
        <taxon>Chordata</taxon>
        <taxon>Craniata</taxon>
        <taxon>Vertebrata</taxon>
        <taxon>Euteleostomi</taxon>
        <taxon>Actinopterygii</taxon>
        <taxon>Neopterygii</taxon>
        <taxon>Teleostei</taxon>
        <taxon>Anguilliformes</taxon>
        <taxon>Anguillidae</taxon>
        <taxon>Anguilla</taxon>
    </lineage>
</organism>
<reference evidence="1" key="1">
    <citation type="submission" date="2014-11" db="EMBL/GenBank/DDBJ databases">
        <authorList>
            <person name="Amaro Gonzalez C."/>
        </authorList>
    </citation>
    <scope>NUCLEOTIDE SEQUENCE</scope>
</reference>